<protein>
    <submittedName>
        <fullName evidence="1">Uncharacterized protein</fullName>
    </submittedName>
</protein>
<comment type="caution">
    <text evidence="1">The sequence shown here is derived from an EMBL/GenBank/DDBJ whole genome shotgun (WGS) entry which is preliminary data.</text>
</comment>
<proteinExistence type="predicted"/>
<name>A0ABU1KC41_XANFL</name>
<dbReference type="Proteomes" id="UP001245370">
    <property type="component" value="Unassembled WGS sequence"/>
</dbReference>
<evidence type="ECO:0000313" key="2">
    <source>
        <dbReference type="Proteomes" id="UP001245370"/>
    </source>
</evidence>
<keyword evidence="2" id="KW-1185">Reference proteome</keyword>
<accession>A0ABU1KC41</accession>
<gene>
    <name evidence="1" type="ORF">GGQ86_000835</name>
</gene>
<sequence>MIAVLATSATALALAIAFGVLLADASTWIRSRRRNRL</sequence>
<evidence type="ECO:0000313" key="1">
    <source>
        <dbReference type="EMBL" id="MDR6332388.1"/>
    </source>
</evidence>
<dbReference type="EMBL" id="JAVDPY010000001">
    <property type="protein sequence ID" value="MDR6332388.1"/>
    <property type="molecule type" value="Genomic_DNA"/>
</dbReference>
<organism evidence="1 2">
    <name type="scientific">Xanthobacter flavus</name>
    <dbReference type="NCBI Taxonomy" id="281"/>
    <lineage>
        <taxon>Bacteria</taxon>
        <taxon>Pseudomonadati</taxon>
        <taxon>Pseudomonadota</taxon>
        <taxon>Alphaproteobacteria</taxon>
        <taxon>Hyphomicrobiales</taxon>
        <taxon>Xanthobacteraceae</taxon>
        <taxon>Xanthobacter</taxon>
    </lineage>
</organism>
<reference evidence="1 2" key="1">
    <citation type="submission" date="2023-07" db="EMBL/GenBank/DDBJ databases">
        <title>Genomic Encyclopedia of Type Strains, Phase IV (KMG-IV): sequencing the most valuable type-strain genomes for metagenomic binning, comparative biology and taxonomic classification.</title>
        <authorList>
            <person name="Goeker M."/>
        </authorList>
    </citation>
    <scope>NUCLEOTIDE SEQUENCE [LARGE SCALE GENOMIC DNA]</scope>
    <source>
        <strain evidence="1 2">DSM 338</strain>
    </source>
</reference>